<evidence type="ECO:0000313" key="2">
    <source>
        <dbReference type="EMBL" id="GAA1927765.1"/>
    </source>
</evidence>
<dbReference type="EMBL" id="BAAAOF010000003">
    <property type="protein sequence ID" value="GAA1927765.1"/>
    <property type="molecule type" value="Genomic_DNA"/>
</dbReference>
<dbReference type="Gene3D" id="3.40.960.10">
    <property type="entry name" value="VSR Endonuclease"/>
    <property type="match status" value="1"/>
</dbReference>
<proteinExistence type="predicted"/>
<dbReference type="Proteomes" id="UP001501343">
    <property type="component" value="Unassembled WGS sequence"/>
</dbReference>
<comment type="caution">
    <text evidence="2">The sequence shown here is derived from an EMBL/GenBank/DDBJ whole genome shotgun (WGS) entry which is preliminary data.</text>
</comment>
<name>A0ABN2PPE8_9MICO</name>
<sequence>MNIAEWITLKGGIVHRAEALDAGWRARGLRAAVGAGAIQVIRRDWLATADAPLDLRAAAAAGGRIGCVTLARERGWWMPEGADDRRHLSVKPHARNPGESPEHVIHWTKPLAPVSRYALRESVEDALAHIAECAPYESAHAIWESAARVEKLSAAALQRVQWTGLAARRLADEITELSDSGLESIFVTRLGPWGLPLRQQLRLAGRFVDLVIGDSLVIQIDGYAHHSSAAARTRDVAHDAELTLRGYTVLHFTYAQIIHDWPAVERTIARAIAAGLHLRTVRSENVIAVG</sequence>
<dbReference type="RefSeq" id="WP_248151072.1">
    <property type="nucleotide sequence ID" value="NZ_BAAAOF010000003.1"/>
</dbReference>
<dbReference type="Pfam" id="PF04480">
    <property type="entry name" value="DUF559"/>
    <property type="match status" value="1"/>
</dbReference>
<feature type="domain" description="DUF559" evidence="1">
    <location>
        <begin position="194"/>
        <end position="272"/>
    </location>
</feature>
<accession>A0ABN2PPE8</accession>
<dbReference type="SUPFAM" id="SSF52980">
    <property type="entry name" value="Restriction endonuclease-like"/>
    <property type="match status" value="1"/>
</dbReference>
<reference evidence="2 3" key="1">
    <citation type="journal article" date="2019" name="Int. J. Syst. Evol. Microbiol.">
        <title>The Global Catalogue of Microorganisms (GCM) 10K type strain sequencing project: providing services to taxonomists for standard genome sequencing and annotation.</title>
        <authorList>
            <consortium name="The Broad Institute Genomics Platform"/>
            <consortium name="The Broad Institute Genome Sequencing Center for Infectious Disease"/>
            <person name="Wu L."/>
            <person name="Ma J."/>
        </authorList>
    </citation>
    <scope>NUCLEOTIDE SEQUENCE [LARGE SCALE GENOMIC DNA]</scope>
    <source>
        <strain evidence="2 3">JCM 14900</strain>
    </source>
</reference>
<dbReference type="InterPro" id="IPR007569">
    <property type="entry name" value="DUF559"/>
</dbReference>
<evidence type="ECO:0000259" key="1">
    <source>
        <dbReference type="Pfam" id="PF04480"/>
    </source>
</evidence>
<protein>
    <recommendedName>
        <fullName evidence="1">DUF559 domain-containing protein</fullName>
    </recommendedName>
</protein>
<evidence type="ECO:0000313" key="3">
    <source>
        <dbReference type="Proteomes" id="UP001501343"/>
    </source>
</evidence>
<keyword evidence="3" id="KW-1185">Reference proteome</keyword>
<gene>
    <name evidence="2" type="ORF">GCM10009775_19810</name>
</gene>
<organism evidence="2 3">
    <name type="scientific">Microbacterium aoyamense</name>
    <dbReference type="NCBI Taxonomy" id="344166"/>
    <lineage>
        <taxon>Bacteria</taxon>
        <taxon>Bacillati</taxon>
        <taxon>Actinomycetota</taxon>
        <taxon>Actinomycetes</taxon>
        <taxon>Micrococcales</taxon>
        <taxon>Microbacteriaceae</taxon>
        <taxon>Microbacterium</taxon>
    </lineage>
</organism>
<dbReference type="InterPro" id="IPR011335">
    <property type="entry name" value="Restrct_endonuc-II-like"/>
</dbReference>